<accession>A0AAV7VWX9</accession>
<sequence length="295" mass="31628">MYSPASSSQRHPVPSPLSATPISPQRARQQSEESNGQEGFRCPGGYDESLRSNLARDVPQASRTRRRAHTAVYPRGHQPARRTSQAVSPISSHSGRQPAGKSPLAWPDPGPIWRSSAPARTANAQLQGDQSRTHSAGRPLQARQPRYAALLRPNGDEATVRSDRRSGLGGEGSNAPLRMTPAQWAAAKSRGARQQGPQIRKRCIHQHLRPHPGGKAQLSQAGRKHRKRPTPGSAAEIESGTQASGGPQGKSNVQSAAPAGEIYRLGPKPGRASQAGEGILGAFRPIFMKNDVKLR</sequence>
<evidence type="ECO:0000313" key="3">
    <source>
        <dbReference type="Proteomes" id="UP001066276"/>
    </source>
</evidence>
<evidence type="ECO:0000313" key="2">
    <source>
        <dbReference type="EMBL" id="KAJ1205251.1"/>
    </source>
</evidence>
<feature type="compositionally biased region" description="Basic and acidic residues" evidence="1">
    <location>
        <begin position="154"/>
        <end position="166"/>
    </location>
</feature>
<proteinExistence type="predicted"/>
<feature type="compositionally biased region" description="Polar residues" evidence="1">
    <location>
        <begin position="239"/>
        <end position="255"/>
    </location>
</feature>
<evidence type="ECO:0000256" key="1">
    <source>
        <dbReference type="SAM" id="MobiDB-lite"/>
    </source>
</evidence>
<dbReference type="EMBL" id="JANPWB010000002">
    <property type="protein sequence ID" value="KAJ1205251.1"/>
    <property type="molecule type" value="Genomic_DNA"/>
</dbReference>
<feature type="compositionally biased region" description="Polar residues" evidence="1">
    <location>
        <begin position="17"/>
        <end position="37"/>
    </location>
</feature>
<feature type="region of interest" description="Disordered" evidence="1">
    <location>
        <begin position="1"/>
        <end position="278"/>
    </location>
</feature>
<organism evidence="2 3">
    <name type="scientific">Pleurodeles waltl</name>
    <name type="common">Iberian ribbed newt</name>
    <dbReference type="NCBI Taxonomy" id="8319"/>
    <lineage>
        <taxon>Eukaryota</taxon>
        <taxon>Metazoa</taxon>
        <taxon>Chordata</taxon>
        <taxon>Craniata</taxon>
        <taxon>Vertebrata</taxon>
        <taxon>Euteleostomi</taxon>
        <taxon>Amphibia</taxon>
        <taxon>Batrachia</taxon>
        <taxon>Caudata</taxon>
        <taxon>Salamandroidea</taxon>
        <taxon>Salamandridae</taxon>
        <taxon>Pleurodelinae</taxon>
        <taxon>Pleurodeles</taxon>
    </lineage>
</organism>
<comment type="caution">
    <text evidence="2">The sequence shown here is derived from an EMBL/GenBank/DDBJ whole genome shotgun (WGS) entry which is preliminary data.</text>
</comment>
<name>A0AAV7VWX9_PLEWA</name>
<protein>
    <submittedName>
        <fullName evidence="2">Uncharacterized protein</fullName>
    </submittedName>
</protein>
<gene>
    <name evidence="2" type="ORF">NDU88_000686</name>
</gene>
<dbReference type="AlphaFoldDB" id="A0AAV7VWX9"/>
<feature type="compositionally biased region" description="Polar residues" evidence="1">
    <location>
        <begin position="81"/>
        <end position="95"/>
    </location>
</feature>
<reference evidence="2" key="1">
    <citation type="journal article" date="2022" name="bioRxiv">
        <title>Sequencing and chromosome-scale assembly of the giantPleurodeles waltlgenome.</title>
        <authorList>
            <person name="Brown T."/>
            <person name="Elewa A."/>
            <person name="Iarovenko S."/>
            <person name="Subramanian E."/>
            <person name="Araus A.J."/>
            <person name="Petzold A."/>
            <person name="Susuki M."/>
            <person name="Suzuki K.-i.T."/>
            <person name="Hayashi T."/>
            <person name="Toyoda A."/>
            <person name="Oliveira C."/>
            <person name="Osipova E."/>
            <person name="Leigh N.D."/>
            <person name="Simon A."/>
            <person name="Yun M.H."/>
        </authorList>
    </citation>
    <scope>NUCLEOTIDE SEQUENCE</scope>
    <source>
        <strain evidence="2">20211129_DDA</strain>
        <tissue evidence="2">Liver</tissue>
    </source>
</reference>
<keyword evidence="3" id="KW-1185">Reference proteome</keyword>
<feature type="compositionally biased region" description="Basic residues" evidence="1">
    <location>
        <begin position="199"/>
        <end position="212"/>
    </location>
</feature>
<dbReference type="Proteomes" id="UP001066276">
    <property type="component" value="Chromosome 1_2"/>
</dbReference>
<feature type="compositionally biased region" description="Polar residues" evidence="1">
    <location>
        <begin position="1"/>
        <end position="10"/>
    </location>
</feature>
<feature type="compositionally biased region" description="Polar residues" evidence="1">
    <location>
        <begin position="122"/>
        <end position="134"/>
    </location>
</feature>